<reference evidence="2" key="1">
    <citation type="journal article" date="2020" name="MBio">
        <title>'Candidatus Ethanoperedens,' a Thermophilic Genus of Archaea Mediating the Anaerobic Oxidation of Ethane.</title>
        <authorList>
            <person name="Hahn C.J."/>
            <person name="Laso-Perez R."/>
            <person name="Vulcano F."/>
            <person name="Vaziourakis K.M."/>
            <person name="Stokke R."/>
            <person name="Steen I.H."/>
            <person name="Teske A."/>
            <person name="Boetius A."/>
            <person name="Liebeke M."/>
            <person name="Amann R."/>
            <person name="Knittel K."/>
            <person name="Wegener G."/>
        </authorList>
    </citation>
    <scope>NUCLEOTIDE SEQUENCE</scope>
    <source>
        <strain evidence="2">GoM-Arc1-LC-WB58</strain>
    </source>
</reference>
<dbReference type="Gene3D" id="3.40.50.10770">
    <property type="entry name" value="Hypothetical protein VC1899 like domain (Restriction endonuclease-like)"/>
    <property type="match status" value="1"/>
</dbReference>
<dbReference type="Proteomes" id="UP000606580">
    <property type="component" value="Unassembled WGS sequence"/>
</dbReference>
<accession>A0A848DAS9</accession>
<comment type="caution">
    <text evidence="2">The sequence shown here is derived from an EMBL/GenBank/DDBJ whole genome shotgun (WGS) entry which is preliminary data.</text>
</comment>
<sequence length="268" mass="30969">MVTLNEDEHMKRIILTTCGTSLFQTSCWKYKGLNAKYPSQMENKHDRDAYEKKCETQLELARDGEKDIAPYFDRTPWDNLDYLRDLPAELAALRAIQVYFENREDEEPLGKGDNVILLHSDNDDGKYCAETIHKVLTNEEFGLLFKVKDIKLWEVPGLDPSNFKEFGNALRNIWHECIQRFPREENTQYIFNLTGGYKGTAILLGAFAYSKGEDTRIVYIHEETDYKTLSIMGFDNTKANEQERFYADSADITNPSHRPLIGDPNTSL</sequence>
<dbReference type="Pfam" id="PF09651">
    <property type="entry name" value="Cas_APE2256"/>
    <property type="match status" value="1"/>
</dbReference>
<gene>
    <name evidence="2" type="ORF">GIS02_04475</name>
</gene>
<dbReference type="AlphaFoldDB" id="A0A848DAS9"/>
<evidence type="ECO:0000313" key="3">
    <source>
        <dbReference type="Proteomes" id="UP000606580"/>
    </source>
</evidence>
<protein>
    <submittedName>
        <fullName evidence="2">Putative CRISPR-associated protein</fullName>
    </submittedName>
</protein>
<dbReference type="InterPro" id="IPR013442">
    <property type="entry name" value="SSO1393-like"/>
</dbReference>
<dbReference type="EMBL" id="WNEG01000083">
    <property type="protein sequence ID" value="NMG83444.1"/>
    <property type="molecule type" value="Genomic_DNA"/>
</dbReference>
<evidence type="ECO:0000313" key="2">
    <source>
        <dbReference type="EMBL" id="NMG83444.1"/>
    </source>
</evidence>
<feature type="domain" description="CRISPR system ring nuclease SSO1393-like" evidence="1">
    <location>
        <begin position="88"/>
        <end position="224"/>
    </location>
</feature>
<evidence type="ECO:0000259" key="1">
    <source>
        <dbReference type="Pfam" id="PF09651"/>
    </source>
</evidence>
<dbReference type="NCBIfam" id="TIGR02619">
    <property type="entry name" value="putative CRISPR-associated protein, APE2256 family"/>
    <property type="match status" value="1"/>
</dbReference>
<name>A0A848DAS9_9EURY</name>
<organism evidence="2 3">
    <name type="scientific">Candidatus Ethanoperedens thermophilum</name>
    <dbReference type="NCBI Taxonomy" id="2766897"/>
    <lineage>
        <taxon>Archaea</taxon>
        <taxon>Methanobacteriati</taxon>
        <taxon>Methanobacteriota</taxon>
        <taxon>Stenosarchaea group</taxon>
        <taxon>Methanomicrobia</taxon>
        <taxon>Methanosarcinales</taxon>
        <taxon>Methanosarcinales incertae sedis</taxon>
        <taxon>GOM Arc I cluster</taxon>
        <taxon>Candidatus Ethanoperedens</taxon>
    </lineage>
</organism>
<proteinExistence type="predicted"/>